<sequence>MRECSCFATASRPTVTLAHAISLRNAPEVPSWGLLLGGWAVIVAALLSLPAATAQESLASEPDIAERLGIEGHYRAGHWASVRLPPQHGGSVELETTDGDGVAVVYQQEFLQASHGQGPTSSFAYAIPGTEAAPLILRSRDSSSAAQASGEDAGGEVIWDTRFAEVGVPAEGPSMVPVGMPWAVVIGNPLGIDTIGANELLDRSATVAVTRVDEAGAVPDHVLGFSGVDLMLITAEGTDVLSGLSAAQGEAIASWVRGGGRLFVTLGAKAGPLLEAAGWLAELLPDQIVESSVVSMDPSGFETFTNSQTRLQGFDAWQFPKVIGAGGTTLSRVGEVLIAGRTSRRIGLPLAIRYAAGMGKITLVAADLDAAPFTQWPERLDLVTKLTGDVLSEKRSEVGSSFRVSGYSDLSGQVRRSLDHFPIKRSVGFSIIALIIAGLVALVAPLDYLVVRRVFGNPLLGWMTFPIVAVLLSVALVMAAAPRVELDSSVEAAAAEKDPLLRQRGLEILDVDGSTRTTRLFHWSYLYSHPAQSVNVRAVPSEPLAELTDTTTYQVLQPFGAPGREMGGIQIDAWNAPIHVPLMLLDPPRESQQGQGEPSLTSRIDSLELAPRSSKSLALQMQLSTHVNASPVQRRRGSELLQGELINPFPVDLLDAMLIYQNWVYFLPTRFPASATIEDIDSLRQKNFRWQLSRQRALESSSQTEAWDVTQTNQPVRLAEMVMFHGVVGGTRYTGLQNEILGHLDWTDLLNEDRCILVARCRDPWTTLSIEADTQEPSPAIVPPGETDSWVRIVLPVEEGRRE</sequence>
<evidence type="ECO:0000256" key="1">
    <source>
        <dbReference type="SAM" id="Phobius"/>
    </source>
</evidence>
<evidence type="ECO:0000313" key="2">
    <source>
        <dbReference type="EMBL" id="TWT74736.1"/>
    </source>
</evidence>
<keyword evidence="1" id="KW-0812">Transmembrane</keyword>
<keyword evidence="1" id="KW-0472">Membrane</keyword>
<keyword evidence="3" id="KW-1185">Reference proteome</keyword>
<feature type="transmembrane region" description="Helical" evidence="1">
    <location>
        <begin position="460"/>
        <end position="481"/>
    </location>
</feature>
<dbReference type="EMBL" id="SJPK01000001">
    <property type="protein sequence ID" value="TWT74736.1"/>
    <property type="molecule type" value="Genomic_DNA"/>
</dbReference>
<comment type="caution">
    <text evidence="2">The sequence shown here is derived from an EMBL/GenBank/DDBJ whole genome shotgun (WGS) entry which is preliminary data.</text>
</comment>
<organism evidence="2 3">
    <name type="scientific">Allorhodopirellula solitaria</name>
    <dbReference type="NCBI Taxonomy" id="2527987"/>
    <lineage>
        <taxon>Bacteria</taxon>
        <taxon>Pseudomonadati</taxon>
        <taxon>Planctomycetota</taxon>
        <taxon>Planctomycetia</taxon>
        <taxon>Pirellulales</taxon>
        <taxon>Pirellulaceae</taxon>
        <taxon>Allorhodopirellula</taxon>
    </lineage>
</organism>
<name>A0A5C5YIP0_9BACT</name>
<accession>A0A5C5YIP0</accession>
<feature type="transmembrane region" description="Helical" evidence="1">
    <location>
        <begin position="426"/>
        <end position="448"/>
    </location>
</feature>
<evidence type="ECO:0000313" key="3">
    <source>
        <dbReference type="Proteomes" id="UP000318053"/>
    </source>
</evidence>
<dbReference type="AlphaFoldDB" id="A0A5C5YIP0"/>
<proteinExistence type="predicted"/>
<dbReference type="Gene3D" id="3.40.50.880">
    <property type="match status" value="1"/>
</dbReference>
<feature type="transmembrane region" description="Helical" evidence="1">
    <location>
        <begin position="30"/>
        <end position="49"/>
    </location>
</feature>
<evidence type="ECO:0008006" key="4">
    <source>
        <dbReference type="Google" id="ProtNLM"/>
    </source>
</evidence>
<keyword evidence="1" id="KW-1133">Transmembrane helix</keyword>
<reference evidence="2 3" key="1">
    <citation type="submission" date="2019-02" db="EMBL/GenBank/DDBJ databases">
        <title>Deep-cultivation of Planctomycetes and their phenomic and genomic characterization uncovers novel biology.</title>
        <authorList>
            <person name="Wiegand S."/>
            <person name="Jogler M."/>
            <person name="Boedeker C."/>
            <person name="Pinto D."/>
            <person name="Vollmers J."/>
            <person name="Rivas-Marin E."/>
            <person name="Kohn T."/>
            <person name="Peeters S.H."/>
            <person name="Heuer A."/>
            <person name="Rast P."/>
            <person name="Oberbeckmann S."/>
            <person name="Bunk B."/>
            <person name="Jeske O."/>
            <person name="Meyerdierks A."/>
            <person name="Storesund J.E."/>
            <person name="Kallscheuer N."/>
            <person name="Luecker S."/>
            <person name="Lage O.M."/>
            <person name="Pohl T."/>
            <person name="Merkel B.J."/>
            <person name="Hornburger P."/>
            <person name="Mueller R.-W."/>
            <person name="Bruemmer F."/>
            <person name="Labrenz M."/>
            <person name="Spormann A.M."/>
            <person name="Op Den Camp H."/>
            <person name="Overmann J."/>
            <person name="Amann R."/>
            <person name="Jetten M.S.M."/>
            <person name="Mascher T."/>
            <person name="Medema M.H."/>
            <person name="Devos D.P."/>
            <person name="Kaster A.-K."/>
            <person name="Ovreas L."/>
            <person name="Rohde M."/>
            <person name="Galperin M.Y."/>
            <person name="Jogler C."/>
        </authorList>
    </citation>
    <scope>NUCLEOTIDE SEQUENCE [LARGE SCALE GENOMIC DNA]</scope>
    <source>
        <strain evidence="2 3">CA85</strain>
    </source>
</reference>
<gene>
    <name evidence="2" type="ORF">CA85_00210</name>
</gene>
<protein>
    <recommendedName>
        <fullName evidence="4">DUF4350 domain-containing protein</fullName>
    </recommendedName>
</protein>
<dbReference type="InterPro" id="IPR029062">
    <property type="entry name" value="Class_I_gatase-like"/>
</dbReference>
<dbReference type="Proteomes" id="UP000318053">
    <property type="component" value="Unassembled WGS sequence"/>
</dbReference>
<dbReference type="RefSeq" id="WP_246112360.1">
    <property type="nucleotide sequence ID" value="NZ_SJPK01000001.1"/>
</dbReference>